<keyword evidence="4" id="KW-1185">Reference proteome</keyword>
<feature type="compositionally biased region" description="Polar residues" evidence="1">
    <location>
        <begin position="382"/>
        <end position="393"/>
    </location>
</feature>
<feature type="compositionally biased region" description="Pro residues" evidence="1">
    <location>
        <begin position="194"/>
        <end position="203"/>
    </location>
</feature>
<evidence type="ECO:0000256" key="2">
    <source>
        <dbReference type="SAM" id="SignalP"/>
    </source>
</evidence>
<feature type="compositionally biased region" description="Pro residues" evidence="1">
    <location>
        <begin position="284"/>
        <end position="294"/>
    </location>
</feature>
<feature type="chain" id="PRO_5044821333" evidence="2">
    <location>
        <begin position="18"/>
        <end position="393"/>
    </location>
</feature>
<organism evidence="3 4">
    <name type="scientific">Trichogramma kaykai</name>
    <dbReference type="NCBI Taxonomy" id="54128"/>
    <lineage>
        <taxon>Eukaryota</taxon>
        <taxon>Metazoa</taxon>
        <taxon>Ecdysozoa</taxon>
        <taxon>Arthropoda</taxon>
        <taxon>Hexapoda</taxon>
        <taxon>Insecta</taxon>
        <taxon>Pterygota</taxon>
        <taxon>Neoptera</taxon>
        <taxon>Endopterygota</taxon>
        <taxon>Hymenoptera</taxon>
        <taxon>Apocrita</taxon>
        <taxon>Proctotrupomorpha</taxon>
        <taxon>Chalcidoidea</taxon>
        <taxon>Trichogrammatidae</taxon>
        <taxon>Trichogramma</taxon>
    </lineage>
</organism>
<evidence type="ECO:0000256" key="1">
    <source>
        <dbReference type="SAM" id="MobiDB-lite"/>
    </source>
</evidence>
<feature type="region of interest" description="Disordered" evidence="1">
    <location>
        <begin position="156"/>
        <end position="214"/>
    </location>
</feature>
<reference evidence="3 4" key="1">
    <citation type="journal article" date="2024" name="bioRxiv">
        <title>A reference genome for Trichogramma kaykai: A tiny desert-dwelling parasitoid wasp with competing sex-ratio distorters.</title>
        <authorList>
            <person name="Culotta J."/>
            <person name="Lindsey A.R."/>
        </authorList>
    </citation>
    <scope>NUCLEOTIDE SEQUENCE [LARGE SCALE GENOMIC DNA]</scope>
    <source>
        <strain evidence="3 4">KSX58</strain>
    </source>
</reference>
<feature type="compositionally biased region" description="Low complexity" evidence="1">
    <location>
        <begin position="371"/>
        <end position="381"/>
    </location>
</feature>
<dbReference type="AlphaFoldDB" id="A0ABD2XKH8"/>
<feature type="compositionally biased region" description="Polar residues" evidence="1">
    <location>
        <begin position="348"/>
        <end position="358"/>
    </location>
</feature>
<feature type="compositionally biased region" description="Polar residues" evidence="1">
    <location>
        <begin position="318"/>
        <end position="334"/>
    </location>
</feature>
<dbReference type="Proteomes" id="UP001627154">
    <property type="component" value="Unassembled WGS sequence"/>
</dbReference>
<feature type="compositionally biased region" description="Low complexity" evidence="1">
    <location>
        <begin position="335"/>
        <end position="347"/>
    </location>
</feature>
<evidence type="ECO:0000313" key="4">
    <source>
        <dbReference type="Proteomes" id="UP001627154"/>
    </source>
</evidence>
<feature type="compositionally biased region" description="Pro residues" evidence="1">
    <location>
        <begin position="173"/>
        <end position="184"/>
    </location>
</feature>
<feature type="signal peptide" evidence="2">
    <location>
        <begin position="1"/>
        <end position="17"/>
    </location>
</feature>
<sequence>MKSTLLVLALFAVSAFADILPGDPRYGTEYHREHHHAHHDREVGYPVHEQLQGNFELPSTGYGTPFQPEGSHDHGYERHQPAPVPHEEYGPPKHQPAPVVHYEPAPVHYEPAPTPAPAPVHYQPAPAPVHTYVPVQTPAPAPAPVHTYVPVQAPAPTHVPHQVYGPPKALPSHPAPVPSHPAPQAPSQNYLPQPQAPQQPAPQAPSQNYLPQHQAPAKTLPSFQFPSQQLGQIANHFTSKLNNNQFSQKLNQKLGGLMHMLPMLPQIRLPSFMKQAPVQQYLPAPTPQAHPQPAPSQNYLPQRPAPAPVQPQFKSHLKTTCHNNLPHNHKNYTCQQPQLQSKSQPLSTYSSQLQSPLANKSVDPLRPPPSTTSTTSLNTTNKPRTPTVDTSTR</sequence>
<proteinExistence type="predicted"/>
<evidence type="ECO:0000313" key="3">
    <source>
        <dbReference type="EMBL" id="KAL3405721.1"/>
    </source>
</evidence>
<protein>
    <submittedName>
        <fullName evidence="3">Uncharacterized protein</fullName>
    </submittedName>
</protein>
<name>A0ABD2XKH8_9HYME</name>
<dbReference type="PRINTS" id="PR01217">
    <property type="entry name" value="PRICHEXTENSN"/>
</dbReference>
<dbReference type="EMBL" id="JBJJXI010000020">
    <property type="protein sequence ID" value="KAL3405721.1"/>
    <property type="molecule type" value="Genomic_DNA"/>
</dbReference>
<feature type="region of interest" description="Disordered" evidence="1">
    <location>
        <begin position="282"/>
        <end position="393"/>
    </location>
</feature>
<keyword evidence="2" id="KW-0732">Signal</keyword>
<gene>
    <name evidence="3" type="ORF">TKK_002075</name>
</gene>
<comment type="caution">
    <text evidence="3">The sequence shown here is derived from an EMBL/GenBank/DDBJ whole genome shotgun (WGS) entry which is preliminary data.</text>
</comment>
<accession>A0ABD2XKH8</accession>